<dbReference type="PROSITE" id="PS50110">
    <property type="entry name" value="RESPONSE_REGULATORY"/>
    <property type="match status" value="1"/>
</dbReference>
<dbReference type="RefSeq" id="XP_066698932.1">
    <property type="nucleotide sequence ID" value="XM_066842820.1"/>
</dbReference>
<dbReference type="SUPFAM" id="SSF52172">
    <property type="entry name" value="CheY-like"/>
    <property type="match status" value="1"/>
</dbReference>
<comment type="caution">
    <text evidence="4">The sequence shown here is derived from an EMBL/GenBank/DDBJ whole genome shotgun (WGS) entry which is preliminary data.</text>
</comment>
<evidence type="ECO:0000256" key="2">
    <source>
        <dbReference type="PROSITE-ProRule" id="PRU00169"/>
    </source>
</evidence>
<dbReference type="Gene3D" id="3.40.50.2300">
    <property type="match status" value="1"/>
</dbReference>
<organism evidence="4 5">
    <name type="scientific">Apiospora aurea</name>
    <dbReference type="NCBI Taxonomy" id="335848"/>
    <lineage>
        <taxon>Eukaryota</taxon>
        <taxon>Fungi</taxon>
        <taxon>Dikarya</taxon>
        <taxon>Ascomycota</taxon>
        <taxon>Pezizomycotina</taxon>
        <taxon>Sordariomycetes</taxon>
        <taxon>Xylariomycetidae</taxon>
        <taxon>Amphisphaeriales</taxon>
        <taxon>Apiosporaceae</taxon>
        <taxon>Apiospora</taxon>
    </lineage>
</organism>
<sequence>MDGLESTRRIREFEHTKAHRPATVIALTGLASEDVQREAYASGIDVFMTKPVRLKTLEDTISNIDSESAKTR</sequence>
<dbReference type="InterPro" id="IPR050956">
    <property type="entry name" value="2C_system_His_kinase"/>
</dbReference>
<proteinExistence type="predicted"/>
<dbReference type="InterPro" id="IPR011006">
    <property type="entry name" value="CheY-like_superfamily"/>
</dbReference>
<comment type="caution">
    <text evidence="2">Lacks conserved residue(s) required for the propagation of feature annotation.</text>
</comment>
<protein>
    <recommendedName>
        <fullName evidence="3">Response regulatory domain-containing protein</fullName>
    </recommendedName>
</protein>
<dbReference type="Proteomes" id="UP001391051">
    <property type="component" value="Unassembled WGS sequence"/>
</dbReference>
<dbReference type="EMBL" id="JAQQWE010000005">
    <property type="protein sequence ID" value="KAK7950870.1"/>
    <property type="molecule type" value="Genomic_DNA"/>
</dbReference>
<reference evidence="4 5" key="1">
    <citation type="submission" date="2023-01" db="EMBL/GenBank/DDBJ databases">
        <title>Analysis of 21 Apiospora genomes using comparative genomics revels a genus with tremendous synthesis potential of carbohydrate active enzymes and secondary metabolites.</title>
        <authorList>
            <person name="Sorensen T."/>
        </authorList>
    </citation>
    <scope>NUCLEOTIDE SEQUENCE [LARGE SCALE GENOMIC DNA]</scope>
    <source>
        <strain evidence="4 5">CBS 24483</strain>
    </source>
</reference>
<keyword evidence="5" id="KW-1185">Reference proteome</keyword>
<dbReference type="PANTHER" id="PTHR43719">
    <property type="entry name" value="TWO-COMPONENT HISTIDINE KINASE"/>
    <property type="match status" value="1"/>
</dbReference>
<keyword evidence="1" id="KW-0597">Phosphoprotein</keyword>
<evidence type="ECO:0000313" key="4">
    <source>
        <dbReference type="EMBL" id="KAK7950870.1"/>
    </source>
</evidence>
<evidence type="ECO:0000259" key="3">
    <source>
        <dbReference type="PROSITE" id="PS50110"/>
    </source>
</evidence>
<dbReference type="PANTHER" id="PTHR43719:SF69">
    <property type="entry name" value="HISTIDINE KINASE G7"/>
    <property type="match status" value="1"/>
</dbReference>
<evidence type="ECO:0000256" key="1">
    <source>
        <dbReference type="ARBA" id="ARBA00022553"/>
    </source>
</evidence>
<accession>A0ABR1QA59</accession>
<dbReference type="InterPro" id="IPR001789">
    <property type="entry name" value="Sig_transdc_resp-reg_receiver"/>
</dbReference>
<name>A0ABR1QA59_9PEZI</name>
<dbReference type="GeneID" id="92075882"/>
<feature type="domain" description="Response regulatory" evidence="3">
    <location>
        <begin position="1"/>
        <end position="65"/>
    </location>
</feature>
<evidence type="ECO:0000313" key="5">
    <source>
        <dbReference type="Proteomes" id="UP001391051"/>
    </source>
</evidence>
<gene>
    <name evidence="4" type="ORF">PG986_006598</name>
</gene>